<dbReference type="PANTHER" id="PTHR12011">
    <property type="entry name" value="ADHESION G-PROTEIN COUPLED RECEPTOR"/>
    <property type="match status" value="1"/>
</dbReference>
<evidence type="ECO:0000256" key="2">
    <source>
        <dbReference type="ARBA" id="ARBA00022692"/>
    </source>
</evidence>
<feature type="transmembrane region" description="Helical" evidence="6">
    <location>
        <begin position="846"/>
        <end position="868"/>
    </location>
</feature>
<evidence type="ECO:0000256" key="4">
    <source>
        <dbReference type="ARBA" id="ARBA00023136"/>
    </source>
</evidence>
<dbReference type="Gene3D" id="2.60.220.50">
    <property type="match status" value="1"/>
</dbReference>
<feature type="transmembrane region" description="Helical" evidence="6">
    <location>
        <begin position="805"/>
        <end position="825"/>
    </location>
</feature>
<keyword evidence="8" id="KW-1185">Reference proteome</keyword>
<feature type="transmembrane region" description="Helical" evidence="6">
    <location>
        <begin position="662"/>
        <end position="683"/>
    </location>
</feature>
<comment type="caution">
    <text evidence="7">The sequence shown here is derived from an EMBL/GenBank/DDBJ whole genome shotgun (WGS) entry which is preliminary data.</text>
</comment>
<keyword evidence="7" id="KW-0675">Receptor</keyword>
<dbReference type="OrthoDB" id="6432667at2759"/>
<proteinExistence type="predicted"/>
<dbReference type="SMART" id="SM00303">
    <property type="entry name" value="GPS"/>
    <property type="match status" value="1"/>
</dbReference>
<evidence type="ECO:0000256" key="5">
    <source>
        <dbReference type="SAM" id="MobiDB-lite"/>
    </source>
</evidence>
<dbReference type="InterPro" id="IPR000203">
    <property type="entry name" value="GPS"/>
</dbReference>
<comment type="subcellular location">
    <subcellularLocation>
        <location evidence="1">Membrane</location>
        <topology evidence="1">Multi-pass membrane protein</topology>
    </subcellularLocation>
</comment>
<feature type="region of interest" description="Disordered" evidence="5">
    <location>
        <begin position="36"/>
        <end position="77"/>
    </location>
</feature>
<keyword evidence="3 6" id="KW-1133">Transmembrane helix</keyword>
<dbReference type="GO" id="GO:0005886">
    <property type="term" value="C:plasma membrane"/>
    <property type="evidence" value="ECO:0007669"/>
    <property type="project" value="TreeGrafter"/>
</dbReference>
<dbReference type="PANTHER" id="PTHR12011:SF347">
    <property type="entry name" value="FI21270P1-RELATED"/>
    <property type="match status" value="1"/>
</dbReference>
<feature type="compositionally biased region" description="Low complexity" evidence="5">
    <location>
        <begin position="36"/>
        <end position="75"/>
    </location>
</feature>
<dbReference type="SUPFAM" id="SSF49899">
    <property type="entry name" value="Concanavalin A-like lectins/glucanases"/>
    <property type="match status" value="1"/>
</dbReference>
<organism evidence="7 8">
    <name type="scientific">Amphibalanus amphitrite</name>
    <name type="common">Striped barnacle</name>
    <name type="synonym">Balanus amphitrite</name>
    <dbReference type="NCBI Taxonomy" id="1232801"/>
    <lineage>
        <taxon>Eukaryota</taxon>
        <taxon>Metazoa</taxon>
        <taxon>Ecdysozoa</taxon>
        <taxon>Arthropoda</taxon>
        <taxon>Crustacea</taxon>
        <taxon>Multicrustacea</taxon>
        <taxon>Cirripedia</taxon>
        <taxon>Thoracica</taxon>
        <taxon>Thoracicalcarea</taxon>
        <taxon>Balanomorpha</taxon>
        <taxon>Balanoidea</taxon>
        <taxon>Balanidae</taxon>
        <taxon>Amphibalaninae</taxon>
        <taxon>Amphibalanus</taxon>
    </lineage>
</organism>
<keyword evidence="4 6" id="KW-0472">Membrane</keyword>
<dbReference type="Pfam" id="PF00002">
    <property type="entry name" value="7tm_2"/>
    <property type="match status" value="1"/>
</dbReference>
<dbReference type="Proteomes" id="UP000440578">
    <property type="component" value="Unassembled WGS sequence"/>
</dbReference>
<dbReference type="AlphaFoldDB" id="A0A6A4W9U0"/>
<name>A0A6A4W9U0_AMPAM</name>
<sequence>MNASHFYSWTVEETSLEDNSTWPLDIFDNETADANATAAAGNGGSSSSSAASSTTTTTTTTITTRPTTSTPSTTTELDESYQASADYHWGSLNGNAEVYPARSRFRLGGGPFGFKTSVKLPGGMCLLHNDFAFEDDSCVQNPQNCSEGLSFSLWHKASYDETLMYSERYIPRQALISTGGDLQGTPGLLVYLQNHVLGVVVSTGSLYWRASVSGLLVNHAWNSIGVRWQAPGSADEQTVRGLQLFINQQRVAAMVNGLPASPRPPVEPVQLMVGCHRTSTRSIYSEFCADCELDEVAIWRRALPDHQLSLFNGGHKEARALSAHEFSSIVGQVNLRDLEQQQQAVQVLIGVLSKTDKESEAGGGSEDETDMEELSDIMETMTDLKTLKRSQTADELDKLAVRPMNAAGVVRGLEDWVMASVSRVPLRSDNDTVLVNKKTDNIQMTMKKMKLGHFKEAELASFPEGDEDKDGSVELPTTVFNKEGCDDTPINIVFGKYDTLGDVAPRRVAESDEMTSREAELVNIDSAVLSLRVSVGDSEGRQERDDDTETDVSSCLPTSEQLRAAPVKTQLTHKTQTPALRKTLFHTEPKSDILRRLCVWWNPELSDGAGGWDPTGCEATDQSTELVTICACENFGQYAVMTEKVEPKRIPEEAEAARFIKYFLYAISGILLLLFILVVTCRPRVGDMFHRMRQHTALALVALALCTCLSDLEAVRRDRHSCAAIGVCTQFFHLVTAVMLACEGYANFRAVIEGTVGGKLGTYICLAWGLPSMVVGYTLVSSMDQLGDDPRCVLGWSASLKARALLGPLVLADAAALLAAAVAACNSGHARVRVDLRAEVRSLSRGHVVFTVLQTVGHTLALVCYVVLAGDDSEGAAVAYSLFQTYAALQGVFFFFIMGYMSMRFKRALPCSGRREQLKDEEQ</sequence>
<dbReference type="Pfam" id="PF01825">
    <property type="entry name" value="GPS"/>
    <property type="match status" value="1"/>
</dbReference>
<dbReference type="InterPro" id="IPR013320">
    <property type="entry name" value="ConA-like_dom_sf"/>
</dbReference>
<dbReference type="InterPro" id="IPR000832">
    <property type="entry name" value="GPCR_2_secretin-like"/>
</dbReference>
<evidence type="ECO:0000256" key="6">
    <source>
        <dbReference type="SAM" id="Phobius"/>
    </source>
</evidence>
<evidence type="ECO:0000256" key="3">
    <source>
        <dbReference type="ARBA" id="ARBA00022989"/>
    </source>
</evidence>
<evidence type="ECO:0000313" key="8">
    <source>
        <dbReference type="Proteomes" id="UP000440578"/>
    </source>
</evidence>
<gene>
    <name evidence="7" type="primary">Adgrg2</name>
    <name evidence="7" type="ORF">FJT64_024697</name>
</gene>
<evidence type="ECO:0000256" key="1">
    <source>
        <dbReference type="ARBA" id="ARBA00004141"/>
    </source>
</evidence>
<reference evidence="7 8" key="1">
    <citation type="submission" date="2019-07" db="EMBL/GenBank/DDBJ databases">
        <title>Draft genome assembly of a fouling barnacle, Amphibalanus amphitrite (Darwin, 1854): The first reference genome for Thecostraca.</title>
        <authorList>
            <person name="Kim W."/>
        </authorList>
    </citation>
    <scope>NUCLEOTIDE SEQUENCE [LARGE SCALE GENOMIC DNA]</scope>
    <source>
        <strain evidence="7">SNU_AA5</strain>
        <tissue evidence="7">Soma without cirri and trophi</tissue>
    </source>
</reference>
<evidence type="ECO:0000313" key="7">
    <source>
        <dbReference type="EMBL" id="KAF0303315.1"/>
    </source>
</evidence>
<dbReference type="Gene3D" id="1.20.1070.10">
    <property type="entry name" value="Rhodopsin 7-helix transmembrane proteins"/>
    <property type="match status" value="1"/>
</dbReference>
<feature type="transmembrane region" description="Helical" evidence="6">
    <location>
        <begin position="760"/>
        <end position="780"/>
    </location>
</feature>
<keyword evidence="2 6" id="KW-0812">Transmembrane</keyword>
<feature type="transmembrane region" description="Helical" evidence="6">
    <location>
        <begin position="880"/>
        <end position="900"/>
    </location>
</feature>
<accession>A0A6A4W9U0</accession>
<dbReference type="InterPro" id="IPR046338">
    <property type="entry name" value="GAIN_dom_sf"/>
</dbReference>
<dbReference type="EMBL" id="VIIS01000955">
    <property type="protein sequence ID" value="KAF0303315.1"/>
    <property type="molecule type" value="Genomic_DNA"/>
</dbReference>
<protein>
    <submittedName>
        <fullName evidence="7">Adhesion G-protein coupled receptor G2</fullName>
    </submittedName>
</protein>